<reference evidence="10 11" key="1">
    <citation type="submission" date="2010-04" db="EMBL/GenBank/DDBJ databases">
        <authorList>
            <person name="Qin X."/>
            <person name="Bachman B."/>
            <person name="Battles P."/>
            <person name="Bell A."/>
            <person name="Bess C."/>
            <person name="Bickham C."/>
            <person name="Chaboub L."/>
            <person name="Chen D."/>
            <person name="Coyle M."/>
            <person name="Deiros D.R."/>
            <person name="Dinh H."/>
            <person name="Forbes L."/>
            <person name="Fowler G."/>
            <person name="Francisco L."/>
            <person name="Fu Q."/>
            <person name="Gubbala S."/>
            <person name="Hale W."/>
            <person name="Han Y."/>
            <person name="Hemphill L."/>
            <person name="Highlander S.K."/>
            <person name="Hirani K."/>
            <person name="Hogues M."/>
            <person name="Jackson L."/>
            <person name="Jakkamsetti A."/>
            <person name="Javaid M."/>
            <person name="Jiang H."/>
            <person name="Korchina V."/>
            <person name="Kovar C."/>
            <person name="Lara F."/>
            <person name="Lee S."/>
            <person name="Mata R."/>
            <person name="Mathew T."/>
            <person name="Moen C."/>
            <person name="Morales K."/>
            <person name="Munidasa M."/>
            <person name="Nazareth L."/>
            <person name="Ngo R."/>
            <person name="Nguyen L."/>
            <person name="Okwuonu G."/>
            <person name="Ongeri F."/>
            <person name="Patil S."/>
            <person name="Petrosino J."/>
            <person name="Pham C."/>
            <person name="Pham P."/>
            <person name="Pu L.-L."/>
            <person name="Puazo M."/>
            <person name="Raj R."/>
            <person name="Reid J."/>
            <person name="Rouhana J."/>
            <person name="Saada N."/>
            <person name="Shang Y."/>
            <person name="Simmons D."/>
            <person name="Thornton R."/>
            <person name="Warren J."/>
            <person name="Weissenberger G."/>
            <person name="Zhang J."/>
            <person name="Zhang L."/>
            <person name="Zhou C."/>
            <person name="Zhu D."/>
            <person name="Muzny D."/>
            <person name="Worley K."/>
            <person name="Gibbs R."/>
        </authorList>
    </citation>
    <scope>NUCLEOTIDE SEQUENCE [LARGE SCALE GENOMIC DNA]</scope>
    <source>
        <strain evidence="10 11">ATCC 49957</strain>
    </source>
</reference>
<gene>
    <name evidence="10" type="ORF">HMPREF0731_2505</name>
</gene>
<organism evidence="10 11">
    <name type="scientific">Pseudoroseomonas cervicalis ATCC 49957</name>
    <dbReference type="NCBI Taxonomy" id="525371"/>
    <lineage>
        <taxon>Bacteria</taxon>
        <taxon>Pseudomonadati</taxon>
        <taxon>Pseudomonadota</taxon>
        <taxon>Alphaproteobacteria</taxon>
        <taxon>Acetobacterales</taxon>
        <taxon>Roseomonadaceae</taxon>
        <taxon>Roseomonas</taxon>
    </lineage>
</organism>
<accession>D5RN44</accession>
<feature type="non-terminal residue" evidence="10">
    <location>
        <position position="502"/>
    </location>
</feature>
<feature type="transmembrane region" description="Helical" evidence="8">
    <location>
        <begin position="368"/>
        <end position="389"/>
    </location>
</feature>
<evidence type="ECO:0000256" key="6">
    <source>
        <dbReference type="ARBA" id="ARBA00022989"/>
    </source>
</evidence>
<dbReference type="SUPFAM" id="SSF82693">
    <property type="entry name" value="Multidrug efflux transporter AcrB pore domain, PN1, PN2, PC1 and PC2 subdomains"/>
    <property type="match status" value="2"/>
</dbReference>
<name>D5RN44_9PROT</name>
<dbReference type="SUPFAM" id="SSF82714">
    <property type="entry name" value="Multidrug efflux transporter AcrB TolC docking domain, DN and DC subdomains"/>
    <property type="match status" value="1"/>
</dbReference>
<keyword evidence="11" id="KW-1185">Reference proteome</keyword>
<evidence type="ECO:0000313" key="11">
    <source>
        <dbReference type="Proteomes" id="UP000005324"/>
    </source>
</evidence>
<dbReference type="InterPro" id="IPR027463">
    <property type="entry name" value="AcrB_DN_DC_subdom"/>
</dbReference>
<comment type="subcellular location">
    <subcellularLocation>
        <location evidence="1">Cell inner membrane</location>
        <topology evidence="1">Multi-pass membrane protein</topology>
    </subcellularLocation>
</comment>
<evidence type="ECO:0000256" key="5">
    <source>
        <dbReference type="ARBA" id="ARBA00022692"/>
    </source>
</evidence>
<dbReference type="InterPro" id="IPR000731">
    <property type="entry name" value="SSD"/>
</dbReference>
<dbReference type="PRINTS" id="PR00702">
    <property type="entry name" value="ACRIFLAVINRP"/>
</dbReference>
<dbReference type="Pfam" id="PF00873">
    <property type="entry name" value="ACR_tran"/>
    <property type="match status" value="1"/>
</dbReference>
<feature type="transmembrane region" description="Helical" evidence="8">
    <location>
        <begin position="477"/>
        <end position="500"/>
    </location>
</feature>
<dbReference type="RefSeq" id="WP_007005435.1">
    <property type="nucleotide sequence ID" value="NZ_GG770782.1"/>
</dbReference>
<evidence type="ECO:0000256" key="2">
    <source>
        <dbReference type="ARBA" id="ARBA00022448"/>
    </source>
</evidence>
<evidence type="ECO:0000256" key="4">
    <source>
        <dbReference type="ARBA" id="ARBA00022519"/>
    </source>
</evidence>
<dbReference type="Gene3D" id="1.20.1640.10">
    <property type="entry name" value="Multidrug efflux transporter AcrB transmembrane domain"/>
    <property type="match status" value="1"/>
</dbReference>
<dbReference type="FunFam" id="1.20.1640.10:FF:000001">
    <property type="entry name" value="Efflux pump membrane transporter"/>
    <property type="match status" value="1"/>
</dbReference>
<keyword evidence="7 8" id="KW-0472">Membrane</keyword>
<dbReference type="PANTHER" id="PTHR32063">
    <property type="match status" value="1"/>
</dbReference>
<keyword evidence="5 8" id="KW-0812">Transmembrane</keyword>
<dbReference type="GO" id="GO:0005886">
    <property type="term" value="C:plasma membrane"/>
    <property type="evidence" value="ECO:0007669"/>
    <property type="project" value="UniProtKB-SubCell"/>
</dbReference>
<dbReference type="InterPro" id="IPR001036">
    <property type="entry name" value="Acrflvin-R"/>
</dbReference>
<keyword evidence="4" id="KW-0997">Cell inner membrane</keyword>
<feature type="transmembrane region" description="Helical" evidence="8">
    <location>
        <begin position="342"/>
        <end position="361"/>
    </location>
</feature>
<dbReference type="Proteomes" id="UP000005324">
    <property type="component" value="Unassembled WGS sequence"/>
</dbReference>
<evidence type="ECO:0000256" key="7">
    <source>
        <dbReference type="ARBA" id="ARBA00023136"/>
    </source>
</evidence>
<dbReference type="FunFam" id="3.30.70.1430:FF:000001">
    <property type="entry name" value="Efflux pump membrane transporter"/>
    <property type="match status" value="1"/>
</dbReference>
<keyword evidence="6 8" id="KW-1133">Transmembrane helix</keyword>
<evidence type="ECO:0000256" key="3">
    <source>
        <dbReference type="ARBA" id="ARBA00022475"/>
    </source>
</evidence>
<dbReference type="Gene3D" id="3.30.2090.10">
    <property type="entry name" value="Multidrug efflux transporter AcrB TolC docking domain, DN and DC subdomains"/>
    <property type="match status" value="1"/>
</dbReference>
<feature type="transmembrane region" description="Helical" evidence="8">
    <location>
        <begin position="395"/>
        <end position="415"/>
    </location>
</feature>
<evidence type="ECO:0000313" key="10">
    <source>
        <dbReference type="EMBL" id="EFH11277.1"/>
    </source>
</evidence>
<dbReference type="HOGENOM" id="CLU_002755_2_7_5"/>
<sequence>MISGLFIRRPRLAAALCLVIVLAGGIAGLVLPVTQYPNLTPPTVNVSASYPGASSEVIADTVGAPIESAVNGVEGMLYMSSTSSNAGQYSLSVTFEVGTDPDIAQVNVQNRVQLATAQLPAAVAQQGVTVRARSPDFLLAIGFYAEEGGPDPLAVSAFTATTVADALSRVNGVGEARVVGNAEYGMRLWLDPRRMAALGITAEDVMAAVQSQNVQASLGQVGAAPAPQGQQEQFSIVARGMLDTPEDFAGIVLRTAEDGAVLRIRDIGRVELGAQSYQAEAYLGGRPTTLLQISQSPGANALEAVDAVTEALRGLEADFPEGLAYSIVYDSTRFVRATVREIIVTLAATFAIVVAVTFVFLQSWRATLIPALTIPVSLIGTLAVLYAAGLSANTVSLLALILAIGLVVDDAILVVENVQRLLEEEPDLAPAEAARRAMGQVTGPIIATTLVLLAVFVPTALLPGINGQLYRQFAITISAALLLSSLVALTLAPALAAALLRR</sequence>
<proteinExistence type="predicted"/>
<comment type="caution">
    <text evidence="10">The sequence shown here is derived from an EMBL/GenBank/DDBJ whole genome shotgun (WGS) entry which is preliminary data.</text>
</comment>
<dbReference type="Gene3D" id="3.30.70.1320">
    <property type="entry name" value="Multidrug efflux transporter AcrB pore domain like"/>
    <property type="match status" value="1"/>
</dbReference>
<dbReference type="EMBL" id="ADVL01000428">
    <property type="protein sequence ID" value="EFH11277.1"/>
    <property type="molecule type" value="Genomic_DNA"/>
</dbReference>
<evidence type="ECO:0000256" key="8">
    <source>
        <dbReference type="SAM" id="Phobius"/>
    </source>
</evidence>
<dbReference type="OrthoDB" id="9806532at2"/>
<dbReference type="SUPFAM" id="SSF82866">
    <property type="entry name" value="Multidrug efflux transporter AcrB transmembrane domain"/>
    <property type="match status" value="1"/>
</dbReference>
<dbReference type="Gene3D" id="3.30.70.1430">
    <property type="entry name" value="Multidrug efflux transporter AcrB pore domain"/>
    <property type="match status" value="1"/>
</dbReference>
<dbReference type="GO" id="GO:0042910">
    <property type="term" value="F:xenobiotic transmembrane transporter activity"/>
    <property type="evidence" value="ECO:0007669"/>
    <property type="project" value="TreeGrafter"/>
</dbReference>
<dbReference type="PROSITE" id="PS50156">
    <property type="entry name" value="SSD"/>
    <property type="match status" value="1"/>
</dbReference>
<evidence type="ECO:0000256" key="1">
    <source>
        <dbReference type="ARBA" id="ARBA00004429"/>
    </source>
</evidence>
<keyword evidence="2" id="KW-0813">Transport</keyword>
<keyword evidence="3" id="KW-1003">Cell membrane</keyword>
<evidence type="ECO:0000259" key="9">
    <source>
        <dbReference type="PROSITE" id="PS50156"/>
    </source>
</evidence>
<protein>
    <submittedName>
        <fullName evidence="10">Hydrophobe/amphiphile efflux-1 family protein</fullName>
    </submittedName>
</protein>
<dbReference type="PANTHER" id="PTHR32063:SF76">
    <property type="entry name" value="EFFLUX PUMP MEMBRANE TRANSPORTER"/>
    <property type="match status" value="1"/>
</dbReference>
<feature type="transmembrane region" description="Helical" evidence="8">
    <location>
        <begin position="445"/>
        <end position="465"/>
    </location>
</feature>
<feature type="domain" description="SSD" evidence="9">
    <location>
        <begin position="372"/>
        <end position="498"/>
    </location>
</feature>
<dbReference type="AlphaFoldDB" id="D5RN44"/>